<reference evidence="1 2" key="1">
    <citation type="journal article" date="2022" name="Nat. Plants">
        <title>Genomes of leafy and leafless Platanthera orchids illuminate the evolution of mycoheterotrophy.</title>
        <authorList>
            <person name="Li M.H."/>
            <person name="Liu K.W."/>
            <person name="Li Z."/>
            <person name="Lu H.C."/>
            <person name="Ye Q.L."/>
            <person name="Zhang D."/>
            <person name="Wang J.Y."/>
            <person name="Li Y.F."/>
            <person name="Zhong Z.M."/>
            <person name="Liu X."/>
            <person name="Yu X."/>
            <person name="Liu D.K."/>
            <person name="Tu X.D."/>
            <person name="Liu B."/>
            <person name="Hao Y."/>
            <person name="Liao X.Y."/>
            <person name="Jiang Y.T."/>
            <person name="Sun W.H."/>
            <person name="Chen J."/>
            <person name="Chen Y.Q."/>
            <person name="Ai Y."/>
            <person name="Zhai J.W."/>
            <person name="Wu S.S."/>
            <person name="Zhou Z."/>
            <person name="Hsiao Y.Y."/>
            <person name="Wu W.L."/>
            <person name="Chen Y.Y."/>
            <person name="Lin Y.F."/>
            <person name="Hsu J.L."/>
            <person name="Li C.Y."/>
            <person name="Wang Z.W."/>
            <person name="Zhao X."/>
            <person name="Zhong W.Y."/>
            <person name="Ma X.K."/>
            <person name="Ma L."/>
            <person name="Huang J."/>
            <person name="Chen G.Z."/>
            <person name="Huang M.Z."/>
            <person name="Huang L."/>
            <person name="Peng D.H."/>
            <person name="Luo Y.B."/>
            <person name="Zou S.Q."/>
            <person name="Chen S.P."/>
            <person name="Lan S."/>
            <person name="Tsai W.C."/>
            <person name="Van de Peer Y."/>
            <person name="Liu Z.J."/>
        </authorList>
    </citation>
    <scope>NUCLEOTIDE SEQUENCE [LARGE SCALE GENOMIC DNA]</scope>
    <source>
        <strain evidence="1">Lor287</strain>
    </source>
</reference>
<sequence length="106" mass="12166">MKLIELWLRIIKKQKPLFAPNLDLVLLVPGISGSILNVVDSYANKERVCVRIFGADYEFRKKLWSRFDPATGETISLDEKIEIVVPEDRHGFHCIEVLDLDLVITT</sequence>
<evidence type="ECO:0000313" key="1">
    <source>
        <dbReference type="EMBL" id="KAK8957439.1"/>
    </source>
</evidence>
<name>A0AAP0C3V7_9ASPA</name>
<protein>
    <submittedName>
        <fullName evidence="1">Lecithin-cholesterol acyltransferase-like 4</fullName>
    </submittedName>
</protein>
<keyword evidence="1" id="KW-0012">Acyltransferase</keyword>
<evidence type="ECO:0000313" key="2">
    <source>
        <dbReference type="Proteomes" id="UP001418222"/>
    </source>
</evidence>
<dbReference type="Proteomes" id="UP001418222">
    <property type="component" value="Unassembled WGS sequence"/>
</dbReference>
<dbReference type="EMBL" id="JBBWWQ010000001">
    <property type="protein sequence ID" value="KAK8957439.1"/>
    <property type="molecule type" value="Genomic_DNA"/>
</dbReference>
<comment type="caution">
    <text evidence="1">The sequence shown here is derived from an EMBL/GenBank/DDBJ whole genome shotgun (WGS) entry which is preliminary data.</text>
</comment>
<proteinExistence type="predicted"/>
<keyword evidence="1" id="KW-0808">Transferase</keyword>
<accession>A0AAP0C3V7</accession>
<dbReference type="AlphaFoldDB" id="A0AAP0C3V7"/>
<dbReference type="GO" id="GO:0016746">
    <property type="term" value="F:acyltransferase activity"/>
    <property type="evidence" value="ECO:0007669"/>
    <property type="project" value="UniProtKB-KW"/>
</dbReference>
<organism evidence="1 2">
    <name type="scientific">Platanthera zijinensis</name>
    <dbReference type="NCBI Taxonomy" id="2320716"/>
    <lineage>
        <taxon>Eukaryota</taxon>
        <taxon>Viridiplantae</taxon>
        <taxon>Streptophyta</taxon>
        <taxon>Embryophyta</taxon>
        <taxon>Tracheophyta</taxon>
        <taxon>Spermatophyta</taxon>
        <taxon>Magnoliopsida</taxon>
        <taxon>Liliopsida</taxon>
        <taxon>Asparagales</taxon>
        <taxon>Orchidaceae</taxon>
        <taxon>Orchidoideae</taxon>
        <taxon>Orchideae</taxon>
        <taxon>Orchidinae</taxon>
        <taxon>Platanthera</taxon>
    </lineage>
</organism>
<gene>
    <name evidence="1" type="primary">LCAT4</name>
    <name evidence="1" type="ORF">KSP39_PZI001058</name>
</gene>
<keyword evidence="2" id="KW-1185">Reference proteome</keyword>